<comment type="caution">
    <text evidence="2">The sequence shown here is derived from an EMBL/GenBank/DDBJ whole genome shotgun (WGS) entry which is preliminary data.</text>
</comment>
<sequence>MQRYPKRQAAKVSTFGRRAPCRAGSASILTSQFPTDNNLRRDLDDALGDSIVDEFGDVLPLGSQEMAQFEQYDRPTSPVDSPVKDEDPAQQASAGPTAAFGVADTDALIRTLSAAGGGFMTGRNAPIKMAPTDRLAKQANALLVPPQPIFNALETEKSTSAKGSRLPMPSAEAMQLARKRLFADLDDDLPSEPGAYGFGTNGDGAAATASARNSHDRWNGARWHGRPVSKRAQSFAIRDGRAQDHHHTSSAGYQGESGFI</sequence>
<gene>
    <name evidence="2" type="ORF">BJ554DRAFT_2352</name>
</gene>
<dbReference type="AlphaFoldDB" id="A0A8H7ZR01"/>
<feature type="compositionally biased region" description="Basic and acidic residues" evidence="1">
    <location>
        <begin position="238"/>
        <end position="247"/>
    </location>
</feature>
<feature type="region of interest" description="Disordered" evidence="1">
    <location>
        <begin position="198"/>
        <end position="260"/>
    </location>
</feature>
<dbReference type="Proteomes" id="UP000673691">
    <property type="component" value="Unassembled WGS sequence"/>
</dbReference>
<organism evidence="2 3">
    <name type="scientific">Olpidium bornovanus</name>
    <dbReference type="NCBI Taxonomy" id="278681"/>
    <lineage>
        <taxon>Eukaryota</taxon>
        <taxon>Fungi</taxon>
        <taxon>Fungi incertae sedis</taxon>
        <taxon>Olpidiomycota</taxon>
        <taxon>Olpidiomycotina</taxon>
        <taxon>Olpidiomycetes</taxon>
        <taxon>Olpidiales</taxon>
        <taxon>Olpidiaceae</taxon>
        <taxon>Olpidium</taxon>
    </lineage>
</organism>
<evidence type="ECO:0000256" key="1">
    <source>
        <dbReference type="SAM" id="MobiDB-lite"/>
    </source>
</evidence>
<feature type="region of interest" description="Disordered" evidence="1">
    <location>
        <begin position="64"/>
        <end position="98"/>
    </location>
</feature>
<dbReference type="EMBL" id="JAEFCI010009809">
    <property type="protein sequence ID" value="KAG5457592.1"/>
    <property type="molecule type" value="Genomic_DNA"/>
</dbReference>
<evidence type="ECO:0000313" key="2">
    <source>
        <dbReference type="EMBL" id="KAG5457592.1"/>
    </source>
</evidence>
<protein>
    <submittedName>
        <fullName evidence="2">Uncharacterized protein</fullName>
    </submittedName>
</protein>
<reference evidence="2 3" key="1">
    <citation type="journal article" name="Sci. Rep.">
        <title>Genome-scale phylogenetic analyses confirm Olpidium as the closest living zoosporic fungus to the non-flagellated, terrestrial fungi.</title>
        <authorList>
            <person name="Chang Y."/>
            <person name="Rochon D."/>
            <person name="Sekimoto S."/>
            <person name="Wang Y."/>
            <person name="Chovatia M."/>
            <person name="Sandor L."/>
            <person name="Salamov A."/>
            <person name="Grigoriev I.V."/>
            <person name="Stajich J.E."/>
            <person name="Spatafora J.W."/>
        </authorList>
    </citation>
    <scope>NUCLEOTIDE SEQUENCE [LARGE SCALE GENOMIC DNA]</scope>
    <source>
        <strain evidence="2">S191</strain>
    </source>
</reference>
<evidence type="ECO:0000313" key="3">
    <source>
        <dbReference type="Proteomes" id="UP000673691"/>
    </source>
</evidence>
<name>A0A8H7ZR01_9FUNG</name>
<accession>A0A8H7ZR01</accession>
<proteinExistence type="predicted"/>
<keyword evidence="3" id="KW-1185">Reference proteome</keyword>